<dbReference type="PIRSF" id="PIRSF006060">
    <property type="entry name" value="AA_transporter"/>
    <property type="match status" value="1"/>
</dbReference>
<dbReference type="InterPro" id="IPR002293">
    <property type="entry name" value="AA/rel_permease1"/>
</dbReference>
<feature type="transmembrane region" description="Helical" evidence="6">
    <location>
        <begin position="53"/>
        <end position="71"/>
    </location>
</feature>
<dbReference type="Pfam" id="PF13520">
    <property type="entry name" value="AA_permease_2"/>
    <property type="match status" value="1"/>
</dbReference>
<feature type="transmembrane region" description="Helical" evidence="6">
    <location>
        <begin position="194"/>
        <end position="217"/>
    </location>
</feature>
<evidence type="ECO:0000313" key="8">
    <source>
        <dbReference type="Proteomes" id="UP001230145"/>
    </source>
</evidence>
<proteinExistence type="predicted"/>
<gene>
    <name evidence="7" type="ORF">J2S45_001888</name>
</gene>
<comment type="caution">
    <text evidence="7">The sequence shown here is derived from an EMBL/GenBank/DDBJ whole genome shotgun (WGS) entry which is preliminary data.</text>
</comment>
<feature type="transmembrane region" description="Helical" evidence="6">
    <location>
        <begin position="412"/>
        <end position="434"/>
    </location>
</feature>
<evidence type="ECO:0000256" key="2">
    <source>
        <dbReference type="ARBA" id="ARBA00022475"/>
    </source>
</evidence>
<accession>A0ABT9PKF7</accession>
<comment type="subcellular location">
    <subcellularLocation>
        <location evidence="1">Cell membrane</location>
        <topology evidence="1">Multi-pass membrane protein</topology>
    </subcellularLocation>
</comment>
<dbReference type="PANTHER" id="PTHR42770:SF16">
    <property type="entry name" value="AMINO ACID PERMEASE"/>
    <property type="match status" value="1"/>
</dbReference>
<dbReference type="EMBL" id="JAUSQL010000001">
    <property type="protein sequence ID" value="MDP9833209.1"/>
    <property type="molecule type" value="Genomic_DNA"/>
</dbReference>
<keyword evidence="8" id="KW-1185">Reference proteome</keyword>
<evidence type="ECO:0000256" key="1">
    <source>
        <dbReference type="ARBA" id="ARBA00004651"/>
    </source>
</evidence>
<feature type="transmembrane region" description="Helical" evidence="6">
    <location>
        <begin position="380"/>
        <end position="400"/>
    </location>
</feature>
<protein>
    <submittedName>
        <fullName evidence="7">Amino acid transporter</fullName>
    </submittedName>
</protein>
<evidence type="ECO:0000256" key="3">
    <source>
        <dbReference type="ARBA" id="ARBA00022692"/>
    </source>
</evidence>
<feature type="transmembrane region" description="Helical" evidence="6">
    <location>
        <begin position="161"/>
        <end position="182"/>
    </location>
</feature>
<evidence type="ECO:0000256" key="5">
    <source>
        <dbReference type="ARBA" id="ARBA00023136"/>
    </source>
</evidence>
<feature type="transmembrane region" description="Helical" evidence="6">
    <location>
        <begin position="97"/>
        <end position="122"/>
    </location>
</feature>
<evidence type="ECO:0000313" key="7">
    <source>
        <dbReference type="EMBL" id="MDP9833209.1"/>
    </source>
</evidence>
<feature type="transmembrane region" description="Helical" evidence="6">
    <location>
        <begin position="446"/>
        <end position="465"/>
    </location>
</feature>
<keyword evidence="5 6" id="KW-0472">Membrane</keyword>
<name>A0ABT9PKF7_9ACTO</name>
<dbReference type="PANTHER" id="PTHR42770">
    <property type="entry name" value="AMINO ACID TRANSPORTER-RELATED"/>
    <property type="match status" value="1"/>
</dbReference>
<feature type="transmembrane region" description="Helical" evidence="6">
    <location>
        <begin position="134"/>
        <end position="152"/>
    </location>
</feature>
<evidence type="ECO:0000256" key="6">
    <source>
        <dbReference type="SAM" id="Phobius"/>
    </source>
</evidence>
<reference evidence="7 8" key="1">
    <citation type="submission" date="2023-07" db="EMBL/GenBank/DDBJ databases">
        <title>Sequencing the genomes of 1000 actinobacteria strains.</title>
        <authorList>
            <person name="Klenk H.-P."/>
        </authorList>
    </citation>
    <scope>NUCLEOTIDE SEQUENCE [LARGE SCALE GENOMIC DNA]</scope>
    <source>
        <strain evidence="7 8">DSM 19515</strain>
    </source>
</reference>
<feature type="transmembrane region" description="Helical" evidence="6">
    <location>
        <begin position="290"/>
        <end position="316"/>
    </location>
</feature>
<dbReference type="RefSeq" id="WP_307635233.1">
    <property type="nucleotide sequence ID" value="NZ_JAUSQL010000001.1"/>
</dbReference>
<keyword evidence="4 6" id="KW-1133">Transmembrane helix</keyword>
<feature type="transmembrane region" description="Helical" evidence="6">
    <location>
        <begin position="237"/>
        <end position="256"/>
    </location>
</feature>
<keyword evidence="2" id="KW-1003">Cell membrane</keyword>
<dbReference type="Proteomes" id="UP001230145">
    <property type="component" value="Unassembled WGS sequence"/>
</dbReference>
<dbReference type="InterPro" id="IPR050367">
    <property type="entry name" value="APC_superfamily"/>
</dbReference>
<evidence type="ECO:0000256" key="4">
    <source>
        <dbReference type="ARBA" id="ARBA00022989"/>
    </source>
</evidence>
<dbReference type="Gene3D" id="1.20.1740.10">
    <property type="entry name" value="Amino acid/polyamine transporter I"/>
    <property type="match status" value="1"/>
</dbReference>
<feature type="transmembrane region" description="Helical" evidence="6">
    <location>
        <begin position="337"/>
        <end position="360"/>
    </location>
</feature>
<organism evidence="7 8">
    <name type="scientific">Trueperella abortisuis</name>
    <dbReference type="NCBI Taxonomy" id="445930"/>
    <lineage>
        <taxon>Bacteria</taxon>
        <taxon>Bacillati</taxon>
        <taxon>Actinomycetota</taxon>
        <taxon>Actinomycetes</taxon>
        <taxon>Actinomycetales</taxon>
        <taxon>Actinomycetaceae</taxon>
        <taxon>Trueperella</taxon>
    </lineage>
</organism>
<sequence length="488" mass="51063">MTTTSTSEHTQLSKAKLTTASIVLLVVAASAPLTVLAGGVPTNYAVSGLNGVPGTFLLLGVVFLIFTVGYGRMSSRIQNSGALYAYISEGLGNRQGIAAAILALVSYNMMQVGLFGMFGFSGANLVEALTGVSVPWWVVGGLGWLIIGFLGMKNVDFSAKVVGVIVVLGVAIVLVVAVLGLVNAPEGITADGFLPGQIATPGIGVLLAFTLAAFMGFESGAIYSEETVDPERTIPKATYIAVVTIAVFYAVTSWAFTMGIGPSAIIDESVTYGPNLMFLFLESYSPALSYVAQLLFVLSLLAALIAFHNAVARYFFALGRARILPAFFGKASDDGAPVGGSVAQSLIAVTVVAVFVLAGFGSELGDLYPVLTLFTWMTNGAAFGVVCLLALTGIAILVWARREDRDAGLWRTTIAPAVSAAGLIVVAVLVVVNFDLMIGDTGPASLRWVMPGLIVATGLVGVVVGERLKRRRPEIYNHLHEQLDRIEG</sequence>
<keyword evidence="3 6" id="KW-0812">Transmembrane</keyword>